<keyword evidence="1" id="KW-0812">Transmembrane</keyword>
<reference evidence="2 3" key="1">
    <citation type="submission" date="2023-12" db="EMBL/GenBank/DDBJ databases">
        <title>A high-quality genome assembly for Dillenia turbinata (Dilleniales).</title>
        <authorList>
            <person name="Chanderbali A."/>
        </authorList>
    </citation>
    <scope>NUCLEOTIDE SEQUENCE [LARGE SCALE GENOMIC DNA]</scope>
    <source>
        <strain evidence="2">LSX21</strain>
        <tissue evidence="2">Leaf</tissue>
    </source>
</reference>
<dbReference type="PANTHER" id="PTHR36042:SF1">
    <property type="entry name" value="OS05G0490900 PROTEIN"/>
    <property type="match status" value="1"/>
</dbReference>
<name>A0AAN8VQI2_9MAGN</name>
<protein>
    <submittedName>
        <fullName evidence="2">Uncharacterized protein</fullName>
    </submittedName>
</protein>
<proteinExistence type="predicted"/>
<evidence type="ECO:0000313" key="3">
    <source>
        <dbReference type="Proteomes" id="UP001370490"/>
    </source>
</evidence>
<keyword evidence="1" id="KW-1133">Transmembrane helix</keyword>
<evidence type="ECO:0000256" key="1">
    <source>
        <dbReference type="SAM" id="Phobius"/>
    </source>
</evidence>
<feature type="non-terminal residue" evidence="2">
    <location>
        <position position="1"/>
    </location>
</feature>
<sequence length="117" mass="12800">DPHTSSSSLPGPFYVYLLASAITAIAAIGSVFEYVNQRPVFGVLKSDSIFYAPLLGFLHSLESLLLHSEFSPCLSSELDCRHSYGLNLSKLQTEKLRSKTGVTDGTSFALSLRVQWT</sequence>
<dbReference type="Proteomes" id="UP001370490">
    <property type="component" value="Unassembled WGS sequence"/>
</dbReference>
<accession>A0AAN8VQI2</accession>
<dbReference type="AlphaFoldDB" id="A0AAN8VQI2"/>
<comment type="caution">
    <text evidence="2">The sequence shown here is derived from an EMBL/GenBank/DDBJ whole genome shotgun (WGS) entry which is preliminary data.</text>
</comment>
<keyword evidence="1" id="KW-0472">Membrane</keyword>
<evidence type="ECO:0000313" key="2">
    <source>
        <dbReference type="EMBL" id="KAK6933926.1"/>
    </source>
</evidence>
<feature type="transmembrane region" description="Helical" evidence="1">
    <location>
        <begin position="13"/>
        <end position="35"/>
    </location>
</feature>
<organism evidence="2 3">
    <name type="scientific">Dillenia turbinata</name>
    <dbReference type="NCBI Taxonomy" id="194707"/>
    <lineage>
        <taxon>Eukaryota</taxon>
        <taxon>Viridiplantae</taxon>
        <taxon>Streptophyta</taxon>
        <taxon>Embryophyta</taxon>
        <taxon>Tracheophyta</taxon>
        <taxon>Spermatophyta</taxon>
        <taxon>Magnoliopsida</taxon>
        <taxon>eudicotyledons</taxon>
        <taxon>Gunneridae</taxon>
        <taxon>Pentapetalae</taxon>
        <taxon>Dilleniales</taxon>
        <taxon>Dilleniaceae</taxon>
        <taxon>Dillenia</taxon>
    </lineage>
</organism>
<keyword evidence="3" id="KW-1185">Reference proteome</keyword>
<gene>
    <name evidence="2" type="ORF">RJ641_036820</name>
</gene>
<dbReference type="PANTHER" id="PTHR36042">
    <property type="entry name" value="OS05G0490900 PROTEIN"/>
    <property type="match status" value="1"/>
</dbReference>
<dbReference type="EMBL" id="JBAMMX010000009">
    <property type="protein sequence ID" value="KAK6933926.1"/>
    <property type="molecule type" value="Genomic_DNA"/>
</dbReference>